<dbReference type="InterPro" id="IPR006027">
    <property type="entry name" value="NusB_RsmB_TIM44"/>
</dbReference>
<evidence type="ECO:0000256" key="1">
    <source>
        <dbReference type="ARBA" id="ARBA00002724"/>
    </source>
</evidence>
<dbReference type="PANTHER" id="PTHR22807:SF61">
    <property type="entry name" value="NOL1_NOP2_SUN FAMILY PROTEIN _ ANTITERMINATION NUSB DOMAIN-CONTAINING PROTEIN"/>
    <property type="match status" value="1"/>
</dbReference>
<comment type="similarity">
    <text evidence="13">Belongs to the class I-like SAM-binding methyltransferase superfamily. RsmB/NOP family.</text>
</comment>
<dbReference type="AlphaFoldDB" id="A0A501PNU2"/>
<evidence type="ECO:0000256" key="5">
    <source>
        <dbReference type="ARBA" id="ARBA00022552"/>
    </source>
</evidence>
<dbReference type="InterPro" id="IPR001678">
    <property type="entry name" value="MeTrfase_RsmB-F_NOP2_dom"/>
</dbReference>
<dbReference type="GO" id="GO:0006355">
    <property type="term" value="P:regulation of DNA-templated transcription"/>
    <property type="evidence" value="ECO:0007669"/>
    <property type="project" value="InterPro"/>
</dbReference>
<proteinExistence type="inferred from homology"/>
<dbReference type="Pfam" id="PF01029">
    <property type="entry name" value="NusB"/>
    <property type="match status" value="1"/>
</dbReference>
<keyword evidence="9 13" id="KW-0694">RNA-binding</keyword>
<comment type="subcellular location">
    <subcellularLocation>
        <location evidence="2">Cytoplasm</location>
    </subcellularLocation>
</comment>
<evidence type="ECO:0000256" key="2">
    <source>
        <dbReference type="ARBA" id="ARBA00004496"/>
    </source>
</evidence>
<feature type="binding site" evidence="13">
    <location>
        <position position="298"/>
    </location>
    <ligand>
        <name>S-adenosyl-L-methionine</name>
        <dbReference type="ChEBI" id="CHEBI:59789"/>
    </ligand>
</feature>
<organism evidence="15 16">
    <name type="scientific">Emcibacter nanhaiensis</name>
    <dbReference type="NCBI Taxonomy" id="1505037"/>
    <lineage>
        <taxon>Bacteria</taxon>
        <taxon>Pseudomonadati</taxon>
        <taxon>Pseudomonadota</taxon>
        <taxon>Alphaproteobacteria</taxon>
        <taxon>Emcibacterales</taxon>
        <taxon>Emcibacteraceae</taxon>
        <taxon>Emcibacter</taxon>
    </lineage>
</organism>
<dbReference type="GO" id="GO:0003723">
    <property type="term" value="F:RNA binding"/>
    <property type="evidence" value="ECO:0007669"/>
    <property type="project" value="UniProtKB-UniRule"/>
</dbReference>
<dbReference type="Gene3D" id="1.10.940.10">
    <property type="entry name" value="NusB-like"/>
    <property type="match status" value="1"/>
</dbReference>
<dbReference type="InterPro" id="IPR035926">
    <property type="entry name" value="NusB-like_sf"/>
</dbReference>
<evidence type="ECO:0000256" key="3">
    <source>
        <dbReference type="ARBA" id="ARBA00012140"/>
    </source>
</evidence>
<protein>
    <recommendedName>
        <fullName evidence="3">16S rRNA (cytosine(967)-C(5))-methyltransferase</fullName>
        <ecNumber evidence="3">2.1.1.176</ecNumber>
    </recommendedName>
    <alternativeName>
        <fullName evidence="10">16S rRNA m5C967 methyltransferase</fullName>
    </alternativeName>
    <alternativeName>
        <fullName evidence="11">rRNA (cytosine-C(5)-)-methyltransferase RsmB</fullName>
    </alternativeName>
</protein>
<evidence type="ECO:0000256" key="11">
    <source>
        <dbReference type="ARBA" id="ARBA00031088"/>
    </source>
</evidence>
<dbReference type="GO" id="GO:0008649">
    <property type="term" value="F:rRNA methyltransferase activity"/>
    <property type="evidence" value="ECO:0007669"/>
    <property type="project" value="InterPro"/>
</dbReference>
<feature type="binding site" evidence="13">
    <location>
        <position position="272"/>
    </location>
    <ligand>
        <name>S-adenosyl-L-methionine</name>
        <dbReference type="ChEBI" id="CHEBI:59789"/>
    </ligand>
</feature>
<keyword evidence="16" id="KW-1185">Reference proteome</keyword>
<dbReference type="PANTHER" id="PTHR22807">
    <property type="entry name" value="NOP2 YEAST -RELATED NOL1/NOP2/FMU SUN DOMAIN-CONTAINING"/>
    <property type="match status" value="1"/>
</dbReference>
<dbReference type="SUPFAM" id="SSF48013">
    <property type="entry name" value="NusB-like"/>
    <property type="match status" value="1"/>
</dbReference>
<comment type="caution">
    <text evidence="15">The sequence shown here is derived from an EMBL/GenBank/DDBJ whole genome shotgun (WGS) entry which is preliminary data.</text>
</comment>
<evidence type="ECO:0000256" key="13">
    <source>
        <dbReference type="PROSITE-ProRule" id="PRU01023"/>
    </source>
</evidence>
<keyword evidence="5" id="KW-0698">rRNA processing</keyword>
<reference evidence="16" key="1">
    <citation type="submission" date="2019-06" db="EMBL/GenBank/DDBJ databases">
        <title>The complete genome of Emcibacter congregatus ZYLT.</title>
        <authorList>
            <person name="Zhao Z."/>
        </authorList>
    </citation>
    <scope>NUCLEOTIDE SEQUENCE [LARGE SCALE GENOMIC DNA]</scope>
    <source>
        <strain evidence="16">MCCC 1A06723</strain>
    </source>
</reference>
<keyword evidence="8 13" id="KW-0949">S-adenosyl-L-methionine</keyword>
<dbReference type="InterPro" id="IPR049560">
    <property type="entry name" value="MeTrfase_RsmB-F_NOP2_cat"/>
</dbReference>
<comment type="catalytic activity">
    <reaction evidence="12">
        <text>cytidine(967) in 16S rRNA + S-adenosyl-L-methionine = 5-methylcytidine(967) in 16S rRNA + S-adenosyl-L-homocysteine + H(+)</text>
        <dbReference type="Rhea" id="RHEA:42748"/>
        <dbReference type="Rhea" id="RHEA-COMP:10219"/>
        <dbReference type="Rhea" id="RHEA-COMP:10220"/>
        <dbReference type="ChEBI" id="CHEBI:15378"/>
        <dbReference type="ChEBI" id="CHEBI:57856"/>
        <dbReference type="ChEBI" id="CHEBI:59789"/>
        <dbReference type="ChEBI" id="CHEBI:74483"/>
        <dbReference type="ChEBI" id="CHEBI:82748"/>
        <dbReference type="EC" id="2.1.1.176"/>
    </reaction>
</comment>
<evidence type="ECO:0000256" key="6">
    <source>
        <dbReference type="ARBA" id="ARBA00022603"/>
    </source>
</evidence>
<evidence type="ECO:0000256" key="7">
    <source>
        <dbReference type="ARBA" id="ARBA00022679"/>
    </source>
</evidence>
<dbReference type="NCBIfam" id="TIGR00563">
    <property type="entry name" value="rsmB"/>
    <property type="match status" value="1"/>
</dbReference>
<dbReference type="FunFam" id="3.40.50.150:FF:000257">
    <property type="entry name" value="16S rRNA methyltransferase"/>
    <property type="match status" value="1"/>
</dbReference>
<dbReference type="EC" id="2.1.1.176" evidence="3"/>
<dbReference type="Pfam" id="PF01189">
    <property type="entry name" value="Methyltr_RsmB-F"/>
    <property type="match status" value="1"/>
</dbReference>
<feature type="active site" description="Nucleophile" evidence="13">
    <location>
        <position position="367"/>
    </location>
</feature>
<sequence length="434" mass="48343">MAQDLESRLAALYLLEQILDRGQALDGAFENCCRKFSALDQRDRAFVRHLVTTCLRRLGQLNAMINFCTPRNLTPKQARVRHILQLGLTQLLYMEVPAHAAVDSSVRLADSQKNPGDRQLKGLVNAILRRIDRERDVFDEKFSDLFLNVPKWLRNSWLERFGKGPARRIMPVLLEEPPLDLTLKPGENPEAWAEKLGGEVTPFTGVRLKRAGQVEKLSGYDEGAWWVQDLAARLPAELLGAHAGDRVLDLCAAPGGKAVQSAAKGCKVTAVDISEKRLSRLRDNMTRLNLEVAVAVSDAAEYRPDEPFPYILLDAPCSSSGTLRRHPDMAWTKSPADIDSLAEIQRRILRSAVDMLAPGGTLIYCVCSMEAAEGPEQIRALLADDLPLNRDRIRPEELPGLEQSIGPDGDVQTLPWHTPGGMDGFYICRLKKDR</sequence>
<keyword evidence="7 13" id="KW-0808">Transferase</keyword>
<dbReference type="PROSITE" id="PS51686">
    <property type="entry name" value="SAM_MT_RSMB_NOP"/>
    <property type="match status" value="1"/>
</dbReference>
<evidence type="ECO:0000256" key="12">
    <source>
        <dbReference type="ARBA" id="ARBA00047283"/>
    </source>
</evidence>
<dbReference type="Proteomes" id="UP000319148">
    <property type="component" value="Unassembled WGS sequence"/>
</dbReference>
<evidence type="ECO:0000313" key="16">
    <source>
        <dbReference type="Proteomes" id="UP000319148"/>
    </source>
</evidence>
<comment type="function">
    <text evidence="1">Specifically methylates the cytosine at position 967 (m5C967) of 16S rRNA.</text>
</comment>
<gene>
    <name evidence="15" type="primary">rsmB</name>
    <name evidence="15" type="ORF">FIV46_04320</name>
</gene>
<dbReference type="EMBL" id="VFIY01000005">
    <property type="protein sequence ID" value="TPD61441.1"/>
    <property type="molecule type" value="Genomic_DNA"/>
</dbReference>
<dbReference type="GO" id="GO:0005737">
    <property type="term" value="C:cytoplasm"/>
    <property type="evidence" value="ECO:0007669"/>
    <property type="project" value="UniProtKB-SubCell"/>
</dbReference>
<evidence type="ECO:0000256" key="4">
    <source>
        <dbReference type="ARBA" id="ARBA00022490"/>
    </source>
</evidence>
<dbReference type="OrthoDB" id="9810297at2"/>
<evidence type="ECO:0000256" key="9">
    <source>
        <dbReference type="ARBA" id="ARBA00022884"/>
    </source>
</evidence>
<accession>A0A501PNU2</accession>
<dbReference type="InterPro" id="IPR029063">
    <property type="entry name" value="SAM-dependent_MTases_sf"/>
</dbReference>
<dbReference type="Gene3D" id="3.40.50.150">
    <property type="entry name" value="Vaccinia Virus protein VP39"/>
    <property type="match status" value="1"/>
</dbReference>
<dbReference type="InterPro" id="IPR023267">
    <property type="entry name" value="RCMT"/>
</dbReference>
<feature type="binding site" evidence="13">
    <location>
        <begin position="251"/>
        <end position="257"/>
    </location>
    <ligand>
        <name>S-adenosyl-L-methionine</name>
        <dbReference type="ChEBI" id="CHEBI:59789"/>
    </ligand>
</feature>
<dbReference type="PRINTS" id="PR02008">
    <property type="entry name" value="RCMTFAMILY"/>
</dbReference>
<dbReference type="RefSeq" id="WP_139938785.1">
    <property type="nucleotide sequence ID" value="NZ_JBHSYP010000003.1"/>
</dbReference>
<keyword evidence="4" id="KW-0963">Cytoplasm</keyword>
<feature type="domain" description="SAM-dependent MTase RsmB/NOP-type" evidence="14">
    <location>
        <begin position="141"/>
        <end position="433"/>
    </location>
</feature>
<evidence type="ECO:0000256" key="10">
    <source>
        <dbReference type="ARBA" id="ARBA00030399"/>
    </source>
</evidence>
<evidence type="ECO:0000313" key="15">
    <source>
        <dbReference type="EMBL" id="TPD61441.1"/>
    </source>
</evidence>
<dbReference type="CDD" id="cd02440">
    <property type="entry name" value="AdoMet_MTases"/>
    <property type="match status" value="1"/>
</dbReference>
<evidence type="ECO:0000259" key="14">
    <source>
        <dbReference type="PROSITE" id="PS51686"/>
    </source>
</evidence>
<evidence type="ECO:0000256" key="8">
    <source>
        <dbReference type="ARBA" id="ARBA00022691"/>
    </source>
</evidence>
<keyword evidence="6 13" id="KW-0489">Methyltransferase</keyword>
<name>A0A501PNU2_9PROT</name>
<dbReference type="SUPFAM" id="SSF53335">
    <property type="entry name" value="S-adenosyl-L-methionine-dependent methyltransferases"/>
    <property type="match status" value="1"/>
</dbReference>
<feature type="binding site" evidence="13">
    <location>
        <position position="314"/>
    </location>
    <ligand>
        <name>S-adenosyl-L-methionine</name>
        <dbReference type="ChEBI" id="CHEBI:59789"/>
    </ligand>
</feature>
<dbReference type="InterPro" id="IPR004573">
    <property type="entry name" value="rRNA_ssu_MeTfrase_B"/>
</dbReference>